<accession>A0A931N635</accession>
<gene>
    <name evidence="1" type="ORF">IT779_29180</name>
</gene>
<sequence length="58" mass="6252">MTKPIGTNLSFEVLDALDAAVAERGLSKRALFEIALRRELGLPPYPGDNGQEELPISA</sequence>
<comment type="caution">
    <text evidence="1">The sequence shown here is derived from an EMBL/GenBank/DDBJ whole genome shotgun (WGS) entry which is preliminary data.</text>
</comment>
<dbReference type="RefSeq" id="WP_196152666.1">
    <property type="nucleotide sequence ID" value="NZ_JADMLG010000015.1"/>
</dbReference>
<dbReference type="Proteomes" id="UP000655751">
    <property type="component" value="Unassembled WGS sequence"/>
</dbReference>
<evidence type="ECO:0000313" key="2">
    <source>
        <dbReference type="Proteomes" id="UP000655751"/>
    </source>
</evidence>
<proteinExistence type="predicted"/>
<evidence type="ECO:0000313" key="1">
    <source>
        <dbReference type="EMBL" id="MBH0780352.1"/>
    </source>
</evidence>
<protein>
    <submittedName>
        <fullName evidence="1">Uncharacterized protein</fullName>
    </submittedName>
</protein>
<keyword evidence="2" id="KW-1185">Reference proteome</keyword>
<name>A0A931N635_9NOCA</name>
<dbReference type="EMBL" id="JADMLG010000015">
    <property type="protein sequence ID" value="MBH0780352.1"/>
    <property type="molecule type" value="Genomic_DNA"/>
</dbReference>
<dbReference type="AlphaFoldDB" id="A0A931N635"/>
<organism evidence="1 2">
    <name type="scientific">Nocardia bovistercoris</name>
    <dbReference type="NCBI Taxonomy" id="2785916"/>
    <lineage>
        <taxon>Bacteria</taxon>
        <taxon>Bacillati</taxon>
        <taxon>Actinomycetota</taxon>
        <taxon>Actinomycetes</taxon>
        <taxon>Mycobacteriales</taxon>
        <taxon>Nocardiaceae</taxon>
        <taxon>Nocardia</taxon>
    </lineage>
</organism>
<reference evidence="1" key="1">
    <citation type="submission" date="2020-11" db="EMBL/GenBank/DDBJ databases">
        <title>Nocardia NEAU-351.nov., a novel actinomycete isolated from the cow dung.</title>
        <authorList>
            <person name="Zhang X."/>
        </authorList>
    </citation>
    <scope>NUCLEOTIDE SEQUENCE</scope>
    <source>
        <strain evidence="1">NEAU-351</strain>
    </source>
</reference>